<sequence>MSKTGLQRFRNAMNVLNEVYAEIPIQQILIFLEVAECGEISMTELRKRLNMSPSSLTRNTLALSYYSADHPENPCVGGGRMIGHNLIERRSDINNRRTLMVFLTPKGIEVRNKIEAALSI</sequence>
<organism evidence="1 2">
    <name type="scientific">Geomonas subterranea</name>
    <dbReference type="NCBI Taxonomy" id="2847989"/>
    <lineage>
        <taxon>Bacteria</taxon>
        <taxon>Pseudomonadati</taxon>
        <taxon>Thermodesulfobacteriota</taxon>
        <taxon>Desulfuromonadia</taxon>
        <taxon>Geobacterales</taxon>
        <taxon>Geobacteraceae</taxon>
        <taxon>Geomonas</taxon>
    </lineage>
</organism>
<dbReference type="EMBL" id="CP077683">
    <property type="protein sequence ID" value="QXE92558.1"/>
    <property type="molecule type" value="Genomic_DNA"/>
</dbReference>
<evidence type="ECO:0000313" key="2">
    <source>
        <dbReference type="Proteomes" id="UP000683559"/>
    </source>
</evidence>
<evidence type="ECO:0008006" key="3">
    <source>
        <dbReference type="Google" id="ProtNLM"/>
    </source>
</evidence>
<reference evidence="1 2" key="1">
    <citation type="submission" date="2021-06" db="EMBL/GenBank/DDBJ databases">
        <title>Gemonas diversity in paddy soil.</title>
        <authorList>
            <person name="Liu G."/>
        </authorList>
    </citation>
    <scope>NUCLEOTIDE SEQUENCE [LARGE SCALE GENOMIC DNA]</scope>
    <source>
        <strain evidence="1 2">RG2</strain>
    </source>
</reference>
<dbReference type="RefSeq" id="WP_217289107.1">
    <property type="nucleotide sequence ID" value="NZ_CP077683.1"/>
</dbReference>
<keyword evidence="2" id="KW-1185">Reference proteome</keyword>
<name>A0ABX8LQN8_9BACT</name>
<protein>
    <recommendedName>
        <fullName evidence="3">MarR family transcriptional regulator</fullName>
    </recommendedName>
</protein>
<accession>A0ABX8LQN8</accession>
<dbReference type="Proteomes" id="UP000683559">
    <property type="component" value="Chromosome"/>
</dbReference>
<gene>
    <name evidence="1" type="ORF">KP001_08590</name>
</gene>
<proteinExistence type="predicted"/>
<evidence type="ECO:0000313" key="1">
    <source>
        <dbReference type="EMBL" id="QXE92558.1"/>
    </source>
</evidence>